<dbReference type="Proteomes" id="UP001501508">
    <property type="component" value="Unassembled WGS sequence"/>
</dbReference>
<accession>A0ABP8M7J9</accession>
<dbReference type="InterPro" id="IPR003719">
    <property type="entry name" value="Phenazine_PhzF-like"/>
</dbReference>
<dbReference type="Gene3D" id="3.10.310.10">
    <property type="entry name" value="Diaminopimelate Epimerase, Chain A, domain 1"/>
    <property type="match status" value="2"/>
</dbReference>
<sequence>MKIPIYQLDAFTDKLFGGNPAAVVPLEEWLSDEILQKIASENMVPETAFYVKDGARYALRWFTPELEVDLCGHATLAAAYVEFSKLDGEVTQLFFDSRSGVLSVTKEPDGWLTLDFPADTYQVAVPPPALQEAISPVLAVGVYRGQSDYMVVLESEKELAELKPDIIVLSTVPTRGIIFTAPGEEVDFVSRFFAPQSGIDEDPVTGSAHTTLVPYWAHQLEKTKFTAAQISKRGGKLRCRLNEDRVLISGQVRAYLRGEIEI</sequence>
<dbReference type="SUPFAM" id="SSF54506">
    <property type="entry name" value="Diaminopimelate epimerase-like"/>
    <property type="match status" value="1"/>
</dbReference>
<protein>
    <submittedName>
        <fullName evidence="3">PhzF family phenazine biosynthesis protein</fullName>
    </submittedName>
</protein>
<comment type="caution">
    <text evidence="3">The sequence shown here is derived from an EMBL/GenBank/DDBJ whole genome shotgun (WGS) entry which is preliminary data.</text>
</comment>
<dbReference type="Pfam" id="PF02567">
    <property type="entry name" value="PhzC-PhzF"/>
    <property type="match status" value="1"/>
</dbReference>
<dbReference type="PIRSF" id="PIRSF016184">
    <property type="entry name" value="PhzC_PhzF"/>
    <property type="match status" value="1"/>
</dbReference>
<evidence type="ECO:0000313" key="4">
    <source>
        <dbReference type="Proteomes" id="UP001501508"/>
    </source>
</evidence>
<comment type="similarity">
    <text evidence="1">Belongs to the PhzF family.</text>
</comment>
<keyword evidence="4" id="KW-1185">Reference proteome</keyword>
<evidence type="ECO:0000256" key="1">
    <source>
        <dbReference type="ARBA" id="ARBA00008270"/>
    </source>
</evidence>
<dbReference type="EMBL" id="BAABEY010000030">
    <property type="protein sequence ID" value="GAA4443942.1"/>
    <property type="molecule type" value="Genomic_DNA"/>
</dbReference>
<dbReference type="PANTHER" id="PTHR13774:SF17">
    <property type="entry name" value="PHENAZINE BIOSYNTHESIS-LIKE DOMAIN-CONTAINING PROTEIN"/>
    <property type="match status" value="1"/>
</dbReference>
<keyword evidence="2" id="KW-0413">Isomerase</keyword>
<reference evidence="4" key="1">
    <citation type="journal article" date="2019" name="Int. J. Syst. Evol. Microbiol.">
        <title>The Global Catalogue of Microorganisms (GCM) 10K type strain sequencing project: providing services to taxonomists for standard genome sequencing and annotation.</title>
        <authorList>
            <consortium name="The Broad Institute Genomics Platform"/>
            <consortium name="The Broad Institute Genome Sequencing Center for Infectious Disease"/>
            <person name="Wu L."/>
            <person name="Ma J."/>
        </authorList>
    </citation>
    <scope>NUCLEOTIDE SEQUENCE [LARGE SCALE GENOMIC DNA]</scope>
    <source>
        <strain evidence="4">JCM 31920</strain>
    </source>
</reference>
<name>A0ABP8M7J9_9BACT</name>
<proteinExistence type="inferred from homology"/>
<dbReference type="PANTHER" id="PTHR13774">
    <property type="entry name" value="PHENAZINE BIOSYNTHESIS PROTEIN"/>
    <property type="match status" value="1"/>
</dbReference>
<organism evidence="3 4">
    <name type="scientific">Ravibacter arvi</name>
    <dbReference type="NCBI Taxonomy" id="2051041"/>
    <lineage>
        <taxon>Bacteria</taxon>
        <taxon>Pseudomonadati</taxon>
        <taxon>Bacteroidota</taxon>
        <taxon>Cytophagia</taxon>
        <taxon>Cytophagales</taxon>
        <taxon>Spirosomataceae</taxon>
        <taxon>Ravibacter</taxon>
    </lineage>
</organism>
<gene>
    <name evidence="3" type="ORF">GCM10023091_33390</name>
</gene>
<evidence type="ECO:0000256" key="2">
    <source>
        <dbReference type="ARBA" id="ARBA00023235"/>
    </source>
</evidence>
<evidence type="ECO:0000313" key="3">
    <source>
        <dbReference type="EMBL" id="GAA4443942.1"/>
    </source>
</evidence>
<dbReference type="RefSeq" id="WP_345031290.1">
    <property type="nucleotide sequence ID" value="NZ_BAABEY010000030.1"/>
</dbReference>
<dbReference type="NCBIfam" id="TIGR00654">
    <property type="entry name" value="PhzF_family"/>
    <property type="match status" value="1"/>
</dbReference>